<dbReference type="PANTHER" id="PTHR45624">
    <property type="entry name" value="MITOCHONDRIAL BASIC AMINO ACIDS TRANSPORTER-RELATED"/>
    <property type="match status" value="1"/>
</dbReference>
<dbReference type="InterPro" id="IPR023395">
    <property type="entry name" value="MCP_dom_sf"/>
</dbReference>
<feature type="repeat" description="Solcar" evidence="9">
    <location>
        <begin position="90"/>
        <end position="225"/>
    </location>
</feature>
<dbReference type="PANTHER" id="PTHR45624:SF31">
    <property type="entry name" value="MITOCHONDRIAL ORNITHINE TRANSPORTER 1"/>
    <property type="match status" value="1"/>
</dbReference>
<dbReference type="InterPro" id="IPR018108">
    <property type="entry name" value="MCP_transmembrane"/>
</dbReference>
<keyword evidence="12" id="KW-1185">Reference proteome</keyword>
<comment type="similarity">
    <text evidence="2 10">Belongs to the mitochondrial carrier (TC 2.A.29) family.</text>
</comment>
<keyword evidence="3 10" id="KW-0813">Transport</keyword>
<dbReference type="OrthoDB" id="2139348at2759"/>
<name>A0A1E3QCH4_LIPST</name>
<evidence type="ECO:0000256" key="8">
    <source>
        <dbReference type="ARBA" id="ARBA00023136"/>
    </source>
</evidence>
<keyword evidence="8 9" id="KW-0472">Membrane</keyword>
<evidence type="ECO:0000256" key="9">
    <source>
        <dbReference type="PROSITE-ProRule" id="PRU00282"/>
    </source>
</evidence>
<dbReference type="PROSITE" id="PS50920">
    <property type="entry name" value="SOLCAR"/>
    <property type="match status" value="3"/>
</dbReference>
<evidence type="ECO:0000256" key="5">
    <source>
        <dbReference type="ARBA" id="ARBA00022737"/>
    </source>
</evidence>
<evidence type="ECO:0000256" key="4">
    <source>
        <dbReference type="ARBA" id="ARBA00022692"/>
    </source>
</evidence>
<keyword evidence="7" id="KW-0496">Mitochondrion</keyword>
<evidence type="ECO:0000256" key="6">
    <source>
        <dbReference type="ARBA" id="ARBA00022989"/>
    </source>
</evidence>
<dbReference type="Proteomes" id="UP000094385">
    <property type="component" value="Unassembled WGS sequence"/>
</dbReference>
<evidence type="ECO:0000256" key="1">
    <source>
        <dbReference type="ARBA" id="ARBA00004225"/>
    </source>
</evidence>
<dbReference type="SUPFAM" id="SSF103506">
    <property type="entry name" value="Mitochondrial carrier"/>
    <property type="match status" value="1"/>
</dbReference>
<dbReference type="InterPro" id="IPR050567">
    <property type="entry name" value="Mitochondrial_Carrier"/>
</dbReference>
<keyword evidence="4 9" id="KW-0812">Transmembrane</keyword>
<dbReference type="GO" id="GO:0000064">
    <property type="term" value="F:L-ornithine transmembrane transporter activity"/>
    <property type="evidence" value="ECO:0007669"/>
    <property type="project" value="EnsemblFungi"/>
</dbReference>
<dbReference type="Gene3D" id="1.50.40.10">
    <property type="entry name" value="Mitochondrial carrier domain"/>
    <property type="match status" value="1"/>
</dbReference>
<dbReference type="Pfam" id="PF00153">
    <property type="entry name" value="Mito_carr"/>
    <property type="match status" value="4"/>
</dbReference>
<dbReference type="GO" id="GO:0031966">
    <property type="term" value="C:mitochondrial membrane"/>
    <property type="evidence" value="ECO:0007669"/>
    <property type="project" value="UniProtKB-SubCell"/>
</dbReference>
<evidence type="ECO:0000313" key="12">
    <source>
        <dbReference type="Proteomes" id="UP000094385"/>
    </source>
</evidence>
<keyword evidence="6" id="KW-1133">Transmembrane helix</keyword>
<dbReference type="STRING" id="675824.A0A1E3QCH4"/>
<comment type="subcellular location">
    <subcellularLocation>
        <location evidence="1">Mitochondrion membrane</location>
        <topology evidence="1">Multi-pass membrane protein</topology>
    </subcellularLocation>
</comment>
<proteinExistence type="inferred from homology"/>
<evidence type="ECO:0000256" key="10">
    <source>
        <dbReference type="RuleBase" id="RU000488"/>
    </source>
</evidence>
<reference evidence="11 12" key="1">
    <citation type="journal article" date="2016" name="Proc. Natl. Acad. Sci. U.S.A.">
        <title>Comparative genomics of biotechnologically important yeasts.</title>
        <authorList>
            <person name="Riley R."/>
            <person name="Haridas S."/>
            <person name="Wolfe K.H."/>
            <person name="Lopes M.R."/>
            <person name="Hittinger C.T."/>
            <person name="Goeker M."/>
            <person name="Salamov A.A."/>
            <person name="Wisecaver J.H."/>
            <person name="Long T.M."/>
            <person name="Calvey C.H."/>
            <person name="Aerts A.L."/>
            <person name="Barry K.W."/>
            <person name="Choi C."/>
            <person name="Clum A."/>
            <person name="Coughlan A.Y."/>
            <person name="Deshpande S."/>
            <person name="Douglass A.P."/>
            <person name="Hanson S.J."/>
            <person name="Klenk H.-P."/>
            <person name="LaButti K.M."/>
            <person name="Lapidus A."/>
            <person name="Lindquist E.A."/>
            <person name="Lipzen A.M."/>
            <person name="Meier-Kolthoff J.P."/>
            <person name="Ohm R.A."/>
            <person name="Otillar R.P."/>
            <person name="Pangilinan J.L."/>
            <person name="Peng Y."/>
            <person name="Rokas A."/>
            <person name="Rosa C.A."/>
            <person name="Scheuner C."/>
            <person name="Sibirny A.A."/>
            <person name="Slot J.C."/>
            <person name="Stielow J.B."/>
            <person name="Sun H."/>
            <person name="Kurtzman C.P."/>
            <person name="Blackwell M."/>
            <person name="Grigoriev I.V."/>
            <person name="Jeffries T.W."/>
        </authorList>
    </citation>
    <scope>NUCLEOTIDE SEQUENCE [LARGE SCALE GENOMIC DNA]</scope>
    <source>
        <strain evidence="11 12">NRRL Y-11557</strain>
    </source>
</reference>
<feature type="repeat" description="Solcar" evidence="9">
    <location>
        <begin position="241"/>
        <end position="332"/>
    </location>
</feature>
<evidence type="ECO:0000256" key="7">
    <source>
        <dbReference type="ARBA" id="ARBA00023128"/>
    </source>
</evidence>
<evidence type="ECO:0000256" key="3">
    <source>
        <dbReference type="ARBA" id="ARBA00022448"/>
    </source>
</evidence>
<dbReference type="GO" id="GO:1990575">
    <property type="term" value="P:mitochondrial L-ornithine transmembrane transport"/>
    <property type="evidence" value="ECO:0007669"/>
    <property type="project" value="EnsemblFungi"/>
</dbReference>
<sequence length="334" mass="36328">MAGKLFEYPFDTVKVRLQSQPDGAPLKFSGPLDCFRQTWHKEGIRGFYRGLSSPMVGAAAENASLFLSYRTAQNATKALFFPHLTKTDTLPMHALLICGAVSGTFTSFILTPIELIKCKMQVQNLVLYDGSERSYVSTSLATTASSRGIITNATASRPSSHMPRTHRYIAMSISPSRPAGAFALVTQVYRDSGIMGFWRGQLGTLFRETGGSAAWFGAYEYVSSLLRSRRVSSDRSPASGNTLIESTISGAVAGVAYNLSLFPADSVKSRMQTESILSADGVGTDRGFWTVARDMYRSGGIRVLYRGCGMTVMRAAPSSAIIFLTYECLKSLDL</sequence>
<keyword evidence="5" id="KW-0677">Repeat</keyword>
<dbReference type="EMBL" id="KV454290">
    <property type="protein sequence ID" value="ODQ75371.1"/>
    <property type="molecule type" value="Genomic_DNA"/>
</dbReference>
<dbReference type="GO" id="GO:0006526">
    <property type="term" value="P:L-arginine biosynthetic process"/>
    <property type="evidence" value="ECO:0007669"/>
    <property type="project" value="EnsemblFungi"/>
</dbReference>
<evidence type="ECO:0000256" key="2">
    <source>
        <dbReference type="ARBA" id="ARBA00006375"/>
    </source>
</evidence>
<evidence type="ECO:0000313" key="11">
    <source>
        <dbReference type="EMBL" id="ODQ75371.1"/>
    </source>
</evidence>
<protein>
    <recommendedName>
        <fullName evidence="13">Mitochondrial carrier</fullName>
    </recommendedName>
</protein>
<accession>A0A1E3QCH4</accession>
<evidence type="ECO:0008006" key="13">
    <source>
        <dbReference type="Google" id="ProtNLM"/>
    </source>
</evidence>
<organism evidence="11 12">
    <name type="scientific">Lipomyces starkeyi NRRL Y-11557</name>
    <dbReference type="NCBI Taxonomy" id="675824"/>
    <lineage>
        <taxon>Eukaryota</taxon>
        <taxon>Fungi</taxon>
        <taxon>Dikarya</taxon>
        <taxon>Ascomycota</taxon>
        <taxon>Saccharomycotina</taxon>
        <taxon>Lipomycetes</taxon>
        <taxon>Lipomycetales</taxon>
        <taxon>Lipomycetaceae</taxon>
        <taxon>Lipomyces</taxon>
    </lineage>
</organism>
<dbReference type="AlphaFoldDB" id="A0A1E3QCH4"/>
<feature type="repeat" description="Solcar" evidence="9">
    <location>
        <begin position="1"/>
        <end position="75"/>
    </location>
</feature>
<gene>
    <name evidence="11" type="ORF">LIPSTDRAFT_67949</name>
</gene>